<organism evidence="2 3">
    <name type="scientific">Streptomyces physcomitrii</name>
    <dbReference type="NCBI Taxonomy" id="2724184"/>
    <lineage>
        <taxon>Bacteria</taxon>
        <taxon>Bacillati</taxon>
        <taxon>Actinomycetota</taxon>
        <taxon>Actinomycetes</taxon>
        <taxon>Kitasatosporales</taxon>
        <taxon>Streptomycetaceae</taxon>
        <taxon>Streptomyces</taxon>
    </lineage>
</organism>
<evidence type="ECO:0000313" key="3">
    <source>
        <dbReference type="Proteomes" id="UP000772196"/>
    </source>
</evidence>
<gene>
    <name evidence="2" type="ORF">HFV08_18505</name>
</gene>
<dbReference type="Pfam" id="PF11662">
    <property type="entry name" value="DUF3263"/>
    <property type="match status" value="1"/>
</dbReference>
<reference evidence="2 3" key="1">
    <citation type="submission" date="2020-04" db="EMBL/GenBank/DDBJ databases">
        <title>Phylogenetic Diversity and Antibacterial Activity against Ralstonia solanacearum of Endophytic Actinomycete Isolated from Moss.</title>
        <authorList>
            <person name="Zhuang X."/>
        </authorList>
    </citation>
    <scope>NUCLEOTIDE SEQUENCE [LARGE SCALE GENOMIC DNA]</scope>
    <source>
        <strain evidence="2 3">LD120</strain>
    </source>
</reference>
<dbReference type="RefSeq" id="WP_168540853.1">
    <property type="nucleotide sequence ID" value="NZ_JAAWWP010000011.1"/>
</dbReference>
<comment type="caution">
    <text evidence="2">The sequence shown here is derived from an EMBL/GenBank/DDBJ whole genome shotgun (WGS) entry which is preliminary data.</text>
</comment>
<evidence type="ECO:0000256" key="1">
    <source>
        <dbReference type="SAM" id="MobiDB-lite"/>
    </source>
</evidence>
<feature type="region of interest" description="Disordered" evidence="1">
    <location>
        <begin position="1"/>
        <end position="96"/>
    </location>
</feature>
<protein>
    <submittedName>
        <fullName evidence="2">DUF3263 domain-containing protein</fullName>
    </submittedName>
</protein>
<evidence type="ECO:0000313" key="2">
    <source>
        <dbReference type="EMBL" id="NKI43193.1"/>
    </source>
</evidence>
<feature type="compositionally biased region" description="Basic and acidic residues" evidence="1">
    <location>
        <begin position="27"/>
        <end position="38"/>
    </location>
</feature>
<dbReference type="Proteomes" id="UP000772196">
    <property type="component" value="Unassembled WGS sequence"/>
</dbReference>
<feature type="compositionally biased region" description="Low complexity" evidence="1">
    <location>
        <begin position="51"/>
        <end position="65"/>
    </location>
</feature>
<keyword evidence="3" id="KW-1185">Reference proteome</keyword>
<accession>A0ABX1H550</accession>
<feature type="compositionally biased region" description="Basic and acidic residues" evidence="1">
    <location>
        <begin position="75"/>
        <end position="96"/>
    </location>
</feature>
<feature type="compositionally biased region" description="Basic and acidic residues" evidence="1">
    <location>
        <begin position="1"/>
        <end position="11"/>
    </location>
</feature>
<sequence>MPRDRETEETGKAGTPGETGETGETGKAVEKKAGETRETGSTAAQDGTGGPAAPDEATPPEGAAPAPRPAPRTELSARERDVLAMERRSWPTPGAKERAVREELGLAPVRYYQLLNALLDDRLALEHDPVTVNRLRRIRAARRTER</sequence>
<name>A0ABX1H550_9ACTN</name>
<dbReference type="EMBL" id="JAAWWP010000011">
    <property type="protein sequence ID" value="NKI43193.1"/>
    <property type="molecule type" value="Genomic_DNA"/>
</dbReference>
<dbReference type="InterPro" id="IPR021678">
    <property type="entry name" value="DUF3263"/>
</dbReference>
<proteinExistence type="predicted"/>